<dbReference type="PROSITE" id="PS50005">
    <property type="entry name" value="TPR"/>
    <property type="match status" value="1"/>
</dbReference>
<gene>
    <name evidence="2" type="ORF">S12H4_51618</name>
</gene>
<organism evidence="2">
    <name type="scientific">marine sediment metagenome</name>
    <dbReference type="NCBI Taxonomy" id="412755"/>
    <lineage>
        <taxon>unclassified sequences</taxon>
        <taxon>metagenomes</taxon>
        <taxon>ecological metagenomes</taxon>
    </lineage>
</organism>
<feature type="domain" description="SLH" evidence="1">
    <location>
        <begin position="187"/>
        <end position="240"/>
    </location>
</feature>
<dbReference type="InterPro" id="IPR019734">
    <property type="entry name" value="TPR_rpt"/>
</dbReference>
<evidence type="ECO:0000313" key="2">
    <source>
        <dbReference type="EMBL" id="GAJ02852.1"/>
    </source>
</evidence>
<feature type="non-terminal residue" evidence="2">
    <location>
        <position position="1"/>
    </location>
</feature>
<dbReference type="EMBL" id="BARW01032643">
    <property type="protein sequence ID" value="GAJ02852.1"/>
    <property type="molecule type" value="Genomic_DNA"/>
</dbReference>
<dbReference type="AlphaFoldDB" id="X1UGZ8"/>
<dbReference type="InterPro" id="IPR001119">
    <property type="entry name" value="SLH_dom"/>
</dbReference>
<sequence>KYSKAYVGLGLTKAYKRDFESAFDLMKDAWRCARTKEEKVFVHVGKIRLYTMSREKGNWLKRAEEQLKYAIDLDSKSSATYYFMGKAYKGGLEFDFAGKMFSKVLDLNEDYVKEADGEWKLIQKIQRAMPGTITGKKIAIVESITRADVAALFMEELKIDVLYQRRTPKTFDISFKDPDKLKAKSKEETASVIDIADHPLKADIEGILEIGVRGLENYPDGAFHPDELITRANYAMMIED</sequence>
<dbReference type="PROSITE" id="PS51272">
    <property type="entry name" value="SLH"/>
    <property type="match status" value="1"/>
</dbReference>
<accession>X1UGZ8</accession>
<dbReference type="SUPFAM" id="SSF48452">
    <property type="entry name" value="TPR-like"/>
    <property type="match status" value="1"/>
</dbReference>
<name>X1UGZ8_9ZZZZ</name>
<protein>
    <recommendedName>
        <fullName evidence="1">SLH domain-containing protein</fullName>
    </recommendedName>
</protein>
<feature type="non-terminal residue" evidence="2">
    <location>
        <position position="240"/>
    </location>
</feature>
<proteinExistence type="predicted"/>
<comment type="caution">
    <text evidence="2">The sequence shown here is derived from an EMBL/GenBank/DDBJ whole genome shotgun (WGS) entry which is preliminary data.</text>
</comment>
<dbReference type="Gene3D" id="1.25.40.10">
    <property type="entry name" value="Tetratricopeptide repeat domain"/>
    <property type="match status" value="1"/>
</dbReference>
<reference evidence="2" key="1">
    <citation type="journal article" date="2014" name="Front. Microbiol.">
        <title>High frequency of phylogenetically diverse reductive dehalogenase-homologous genes in deep subseafloor sedimentary metagenomes.</title>
        <authorList>
            <person name="Kawai M."/>
            <person name="Futagami T."/>
            <person name="Toyoda A."/>
            <person name="Takaki Y."/>
            <person name="Nishi S."/>
            <person name="Hori S."/>
            <person name="Arai W."/>
            <person name="Tsubouchi T."/>
            <person name="Morono Y."/>
            <person name="Uchiyama I."/>
            <person name="Ito T."/>
            <person name="Fujiyama A."/>
            <person name="Inagaki F."/>
            <person name="Takami H."/>
        </authorList>
    </citation>
    <scope>NUCLEOTIDE SEQUENCE</scope>
    <source>
        <strain evidence="2">Expedition CK06-06</strain>
    </source>
</reference>
<evidence type="ECO:0000259" key="1">
    <source>
        <dbReference type="PROSITE" id="PS51272"/>
    </source>
</evidence>
<dbReference type="InterPro" id="IPR011990">
    <property type="entry name" value="TPR-like_helical_dom_sf"/>
</dbReference>